<name>A0A9W8G5C0_9FUNG</name>
<dbReference type="FunFam" id="3.30.160.60:FF:000032">
    <property type="entry name" value="Krueppel-like factor 4"/>
    <property type="match status" value="1"/>
</dbReference>
<reference evidence="12" key="1">
    <citation type="submission" date="2022-07" db="EMBL/GenBank/DDBJ databases">
        <title>Phylogenomic reconstructions and comparative analyses of Kickxellomycotina fungi.</title>
        <authorList>
            <person name="Reynolds N.K."/>
            <person name="Stajich J.E."/>
            <person name="Barry K."/>
            <person name="Grigoriev I.V."/>
            <person name="Crous P."/>
            <person name="Smith M.E."/>
        </authorList>
    </citation>
    <scope>NUCLEOTIDE SEQUENCE</scope>
    <source>
        <strain evidence="12">NRRL 3115</strain>
    </source>
</reference>
<evidence type="ECO:0000256" key="1">
    <source>
        <dbReference type="ARBA" id="ARBA00004123"/>
    </source>
</evidence>
<evidence type="ECO:0000256" key="7">
    <source>
        <dbReference type="ARBA" id="ARBA00023163"/>
    </source>
</evidence>
<dbReference type="InterPro" id="IPR013087">
    <property type="entry name" value="Znf_C2H2_type"/>
</dbReference>
<keyword evidence="8" id="KW-0539">Nucleus</keyword>
<proteinExistence type="predicted"/>
<evidence type="ECO:0000259" key="11">
    <source>
        <dbReference type="PROSITE" id="PS50157"/>
    </source>
</evidence>
<evidence type="ECO:0000256" key="4">
    <source>
        <dbReference type="ARBA" id="ARBA00022771"/>
    </source>
</evidence>
<evidence type="ECO:0000256" key="6">
    <source>
        <dbReference type="ARBA" id="ARBA00023015"/>
    </source>
</evidence>
<evidence type="ECO:0000256" key="3">
    <source>
        <dbReference type="ARBA" id="ARBA00022737"/>
    </source>
</evidence>
<dbReference type="SMART" id="SM00355">
    <property type="entry name" value="ZnF_C2H2"/>
    <property type="match status" value="2"/>
</dbReference>
<dbReference type="SUPFAM" id="SSF57667">
    <property type="entry name" value="beta-beta-alpha zinc fingers"/>
    <property type="match status" value="2"/>
</dbReference>
<feature type="domain" description="C2H2-type" evidence="11">
    <location>
        <begin position="270"/>
        <end position="299"/>
    </location>
</feature>
<accession>A0A9W8G5C0</accession>
<evidence type="ECO:0000256" key="9">
    <source>
        <dbReference type="PROSITE-ProRule" id="PRU00042"/>
    </source>
</evidence>
<feature type="compositionally biased region" description="Polar residues" evidence="10">
    <location>
        <begin position="91"/>
        <end position="100"/>
    </location>
</feature>
<feature type="region of interest" description="Disordered" evidence="10">
    <location>
        <begin position="127"/>
        <end position="201"/>
    </location>
</feature>
<evidence type="ECO:0000313" key="12">
    <source>
        <dbReference type="EMBL" id="KAJ2672498.1"/>
    </source>
</evidence>
<keyword evidence="4 9" id="KW-0863">Zinc-finger</keyword>
<dbReference type="GO" id="GO:0000978">
    <property type="term" value="F:RNA polymerase II cis-regulatory region sequence-specific DNA binding"/>
    <property type="evidence" value="ECO:0007669"/>
    <property type="project" value="TreeGrafter"/>
</dbReference>
<evidence type="ECO:0000256" key="2">
    <source>
        <dbReference type="ARBA" id="ARBA00022723"/>
    </source>
</evidence>
<dbReference type="PROSITE" id="PS50157">
    <property type="entry name" value="ZINC_FINGER_C2H2_2"/>
    <property type="match status" value="2"/>
</dbReference>
<comment type="subcellular location">
    <subcellularLocation>
        <location evidence="1">Nucleus</location>
    </subcellularLocation>
</comment>
<protein>
    <recommendedName>
        <fullName evidence="11">C2H2-type domain-containing protein</fullName>
    </recommendedName>
</protein>
<evidence type="ECO:0000256" key="5">
    <source>
        <dbReference type="ARBA" id="ARBA00022833"/>
    </source>
</evidence>
<dbReference type="EMBL" id="JANBTW010000082">
    <property type="protein sequence ID" value="KAJ2672498.1"/>
    <property type="molecule type" value="Genomic_DNA"/>
</dbReference>
<dbReference type="OrthoDB" id="10018191at2759"/>
<dbReference type="Proteomes" id="UP001151518">
    <property type="component" value="Unassembled WGS sequence"/>
</dbReference>
<organism evidence="12 13">
    <name type="scientific">Coemansia spiralis</name>
    <dbReference type="NCBI Taxonomy" id="417178"/>
    <lineage>
        <taxon>Eukaryota</taxon>
        <taxon>Fungi</taxon>
        <taxon>Fungi incertae sedis</taxon>
        <taxon>Zoopagomycota</taxon>
        <taxon>Kickxellomycotina</taxon>
        <taxon>Kickxellomycetes</taxon>
        <taxon>Kickxellales</taxon>
        <taxon>Kickxellaceae</taxon>
        <taxon>Coemansia</taxon>
    </lineage>
</organism>
<keyword evidence="2" id="KW-0479">Metal-binding</keyword>
<dbReference type="GO" id="GO:0008270">
    <property type="term" value="F:zinc ion binding"/>
    <property type="evidence" value="ECO:0007669"/>
    <property type="project" value="UniProtKB-KW"/>
</dbReference>
<dbReference type="PROSITE" id="PS00028">
    <property type="entry name" value="ZINC_FINGER_C2H2_1"/>
    <property type="match status" value="2"/>
</dbReference>
<dbReference type="GO" id="GO:0001227">
    <property type="term" value="F:DNA-binding transcription repressor activity, RNA polymerase II-specific"/>
    <property type="evidence" value="ECO:0007669"/>
    <property type="project" value="TreeGrafter"/>
</dbReference>
<sequence>MRLNNTTYSSDQSQLEDLLVSYIRPAPVYTSRPPPESADKKMNNNNIVAIPRYPPLPSTVSGVFPTVEQPHSSTSKDNSKPSPAPAATAPVGQQPSANPQNAALGIQIPRFHHHRQSSVRMHPYASTDTSYARHGGRPRSNSGHTFSVSSETPFEPSSASISTARYSIDPSKPVGSMRPPATSKKGPTMLPGGGMHHRDSAASHTPLAVFKDSNKGMGVFNISHKSDFTDPVSAIGMSRHMVRQDSISSEASALSFSTKSVGPHTGERKYVCDWHGCTQAFDRIEHLNRHKRRHTGEKPYCCLVARCSKLFSRFDNMMQHVGIHNVGGLKTEIPNIKNLNIRGNGRGRARRTSYRGAGDPCEKFRRHVESALGTKLADGCVFPTDHPDFSNLTLRPLLNFESDAPPSATPESAVHGNNLLPISATAKVSPAQQLNASQQQQRARHDSVVDGMDHAHVVPSSAASSSHSMSGKDYFQYHAYQPSSSDNNQQQRSPSSVMNHRNSLGLVSSLAQTSNVRGQLENRR</sequence>
<dbReference type="AlphaFoldDB" id="A0A9W8G5C0"/>
<comment type="caution">
    <text evidence="12">The sequence shown here is derived from an EMBL/GenBank/DDBJ whole genome shotgun (WGS) entry which is preliminary data.</text>
</comment>
<feature type="domain" description="C2H2-type" evidence="11">
    <location>
        <begin position="300"/>
        <end position="324"/>
    </location>
</feature>
<feature type="compositionally biased region" description="Polar residues" evidence="10">
    <location>
        <begin position="139"/>
        <end position="165"/>
    </location>
</feature>
<dbReference type="GO" id="GO:0005654">
    <property type="term" value="C:nucleoplasm"/>
    <property type="evidence" value="ECO:0007669"/>
    <property type="project" value="TreeGrafter"/>
</dbReference>
<dbReference type="InterPro" id="IPR036236">
    <property type="entry name" value="Znf_C2H2_sf"/>
</dbReference>
<dbReference type="Gene3D" id="3.30.160.60">
    <property type="entry name" value="Classic Zinc Finger"/>
    <property type="match status" value="2"/>
</dbReference>
<keyword evidence="3" id="KW-0677">Repeat</keyword>
<gene>
    <name evidence="12" type="ORF">GGI25_005101</name>
</gene>
<keyword evidence="5" id="KW-0862">Zinc</keyword>
<feature type="compositionally biased region" description="Polar residues" evidence="10">
    <location>
        <begin position="481"/>
        <end position="500"/>
    </location>
</feature>
<keyword evidence="7" id="KW-0804">Transcription</keyword>
<feature type="region of interest" description="Disordered" evidence="10">
    <location>
        <begin position="60"/>
        <end position="100"/>
    </location>
</feature>
<feature type="region of interest" description="Disordered" evidence="10">
    <location>
        <begin position="479"/>
        <end position="500"/>
    </location>
</feature>
<evidence type="ECO:0000256" key="8">
    <source>
        <dbReference type="ARBA" id="ARBA00023242"/>
    </source>
</evidence>
<evidence type="ECO:0000256" key="10">
    <source>
        <dbReference type="SAM" id="MobiDB-lite"/>
    </source>
</evidence>
<dbReference type="PANTHER" id="PTHR24399">
    <property type="entry name" value="ZINC FINGER AND BTB DOMAIN-CONTAINING"/>
    <property type="match status" value="1"/>
</dbReference>
<keyword evidence="6" id="KW-0805">Transcription regulation</keyword>
<evidence type="ECO:0000313" key="13">
    <source>
        <dbReference type="Proteomes" id="UP001151518"/>
    </source>
</evidence>
<dbReference type="PANTHER" id="PTHR24399:SF23">
    <property type="entry name" value="C2H2-TYPE DOMAIN-CONTAINING PROTEIN"/>
    <property type="match status" value="1"/>
</dbReference>